<accession>A0AB34FZR0</accession>
<evidence type="ECO:0000313" key="2">
    <source>
        <dbReference type="Proteomes" id="UP001163105"/>
    </source>
</evidence>
<protein>
    <submittedName>
        <fullName evidence="1">PQ loop repeat family protein</fullName>
    </submittedName>
</protein>
<dbReference type="Proteomes" id="UP001163105">
    <property type="component" value="Unassembled WGS sequence"/>
</dbReference>
<name>A0AB34FZR0_9HYPO</name>
<dbReference type="AlphaFoldDB" id="A0AB34FZR0"/>
<dbReference type="EMBL" id="JAQHRD010000002">
    <property type="protein sequence ID" value="KAJ6444835.1"/>
    <property type="molecule type" value="Genomic_DNA"/>
</dbReference>
<proteinExistence type="predicted"/>
<gene>
    <name evidence="1" type="ORF">O9K51_03235</name>
</gene>
<reference evidence="1" key="1">
    <citation type="submission" date="2023-01" db="EMBL/GenBank/DDBJ databases">
        <title>The growth and conidiation of Purpureocillium lavendulum are regulated by nitrogen source and histone H3K14 acetylation.</title>
        <authorList>
            <person name="Tang P."/>
            <person name="Han J."/>
            <person name="Zhang C."/>
            <person name="Tang P."/>
            <person name="Qi F."/>
            <person name="Zhang K."/>
            <person name="Liang L."/>
        </authorList>
    </citation>
    <scope>NUCLEOTIDE SEQUENCE</scope>
    <source>
        <strain evidence="1">YMF1.00683</strain>
    </source>
</reference>
<sequence length="347" mass="38154">MSVDGYDHLTSVFDVTHPRLKPPIPTNGHLLPGTESRSIGHTDENGRAARFFWAQDELQDTAGRLVLALAGIASAVPRPAATTCQDMSICIDGMSECDVPWGGCYNPCSQPAPTPAPCPASSSDKSTITAAPIPTAAPEDDCHTRTVCVDAINSCGIRYGGCIPDCKPWKLSVPPCPATTSSASVDGRMTAWKRDEDRMTAWKSDDGTMTAWKRDDDKISPAYKSGFMTAWKKDDGKMTAWKEDDGYMTAWKSDDGKMTAWKEDDGKMTAWKEDDGYMTAWKSDDGMMTAWKRDEDRMTAWKSDDGMMTAWKVDDGKMTAWKEDDGMMTAWTVDDGMMTAWAPQPTQ</sequence>
<comment type="caution">
    <text evidence="1">The sequence shown here is derived from an EMBL/GenBank/DDBJ whole genome shotgun (WGS) entry which is preliminary data.</text>
</comment>
<evidence type="ECO:0000313" key="1">
    <source>
        <dbReference type="EMBL" id="KAJ6444835.1"/>
    </source>
</evidence>
<dbReference type="SUPFAM" id="SSF69360">
    <property type="entry name" value="Cell wall binding repeat"/>
    <property type="match status" value="1"/>
</dbReference>
<organism evidence="1 2">
    <name type="scientific">Purpureocillium lavendulum</name>
    <dbReference type="NCBI Taxonomy" id="1247861"/>
    <lineage>
        <taxon>Eukaryota</taxon>
        <taxon>Fungi</taxon>
        <taxon>Dikarya</taxon>
        <taxon>Ascomycota</taxon>
        <taxon>Pezizomycotina</taxon>
        <taxon>Sordariomycetes</taxon>
        <taxon>Hypocreomycetidae</taxon>
        <taxon>Hypocreales</taxon>
        <taxon>Ophiocordycipitaceae</taxon>
        <taxon>Purpureocillium</taxon>
    </lineage>
</organism>
<keyword evidence="2" id="KW-1185">Reference proteome</keyword>